<sequence>MRVRARMVVVIAEKATACPFIYALTGVAHAAVPLQPRVAERPSAWLAQPPWPISGLPHKVWSGVPVSAEFHLSACIFYGYTKIRTSRQYEWEIFEPWEVDFENVPLTD</sequence>
<accession>A0A6A6NPP2</accession>
<dbReference type="AlphaFoldDB" id="A0A6A6NPP2"/>
<protein>
    <submittedName>
        <fullName evidence="1">Uncharacterized protein</fullName>
    </submittedName>
</protein>
<evidence type="ECO:0000313" key="1">
    <source>
        <dbReference type="EMBL" id="KAF2453686.1"/>
    </source>
</evidence>
<organism evidence="1 2">
    <name type="scientific">Lineolata rhizophorae</name>
    <dbReference type="NCBI Taxonomy" id="578093"/>
    <lineage>
        <taxon>Eukaryota</taxon>
        <taxon>Fungi</taxon>
        <taxon>Dikarya</taxon>
        <taxon>Ascomycota</taxon>
        <taxon>Pezizomycotina</taxon>
        <taxon>Dothideomycetes</taxon>
        <taxon>Dothideomycetes incertae sedis</taxon>
        <taxon>Lineolatales</taxon>
        <taxon>Lineolataceae</taxon>
        <taxon>Lineolata</taxon>
    </lineage>
</organism>
<dbReference type="Proteomes" id="UP000799766">
    <property type="component" value="Unassembled WGS sequence"/>
</dbReference>
<keyword evidence="2" id="KW-1185">Reference proteome</keyword>
<reference evidence="1" key="1">
    <citation type="journal article" date="2020" name="Stud. Mycol.">
        <title>101 Dothideomycetes genomes: a test case for predicting lifestyles and emergence of pathogens.</title>
        <authorList>
            <person name="Haridas S."/>
            <person name="Albert R."/>
            <person name="Binder M."/>
            <person name="Bloem J."/>
            <person name="Labutti K."/>
            <person name="Salamov A."/>
            <person name="Andreopoulos B."/>
            <person name="Baker S."/>
            <person name="Barry K."/>
            <person name="Bills G."/>
            <person name="Bluhm B."/>
            <person name="Cannon C."/>
            <person name="Castanera R."/>
            <person name="Culley D."/>
            <person name="Daum C."/>
            <person name="Ezra D."/>
            <person name="Gonzalez J."/>
            <person name="Henrissat B."/>
            <person name="Kuo A."/>
            <person name="Liang C."/>
            <person name="Lipzen A."/>
            <person name="Lutzoni F."/>
            <person name="Magnuson J."/>
            <person name="Mondo S."/>
            <person name="Nolan M."/>
            <person name="Ohm R."/>
            <person name="Pangilinan J."/>
            <person name="Park H.-J."/>
            <person name="Ramirez L."/>
            <person name="Alfaro M."/>
            <person name="Sun H."/>
            <person name="Tritt A."/>
            <person name="Yoshinaga Y."/>
            <person name="Zwiers L.-H."/>
            <person name="Turgeon B."/>
            <person name="Goodwin S."/>
            <person name="Spatafora J."/>
            <person name="Crous P."/>
            <person name="Grigoriev I."/>
        </authorList>
    </citation>
    <scope>NUCLEOTIDE SEQUENCE</scope>
    <source>
        <strain evidence="1">ATCC 16933</strain>
    </source>
</reference>
<name>A0A6A6NPP2_9PEZI</name>
<proteinExistence type="predicted"/>
<gene>
    <name evidence="1" type="ORF">BDY21DRAFT_123942</name>
</gene>
<evidence type="ECO:0000313" key="2">
    <source>
        <dbReference type="Proteomes" id="UP000799766"/>
    </source>
</evidence>
<dbReference type="EMBL" id="MU001696">
    <property type="protein sequence ID" value="KAF2453686.1"/>
    <property type="molecule type" value="Genomic_DNA"/>
</dbReference>